<evidence type="ECO:0000313" key="1">
    <source>
        <dbReference type="EMBL" id="KAI4819170.1"/>
    </source>
</evidence>
<dbReference type="EMBL" id="CM043794">
    <property type="protein sequence ID" value="KAI4819170.1"/>
    <property type="molecule type" value="Genomic_DNA"/>
</dbReference>
<sequence length="137" mass="15300">VEPSPAGTLAFYFPQILNGIKPRMESRRKASIREAESNVKRGREKNCGRSENGIGVRVMAYQSMISHRKRLLLETVKQKRSQGRQHPTTVLKTEPQRATTKGRKAEGECESLRGGVRDDANRGKAQGLECEAPALRL</sequence>
<feature type="non-terminal residue" evidence="1">
    <location>
        <position position="137"/>
    </location>
</feature>
<organism evidence="1 2">
    <name type="scientific">Chaenocephalus aceratus</name>
    <name type="common">Blackfin icefish</name>
    <name type="synonym">Chaenichthys aceratus</name>
    <dbReference type="NCBI Taxonomy" id="36190"/>
    <lineage>
        <taxon>Eukaryota</taxon>
        <taxon>Metazoa</taxon>
        <taxon>Chordata</taxon>
        <taxon>Craniata</taxon>
        <taxon>Vertebrata</taxon>
        <taxon>Euteleostomi</taxon>
        <taxon>Actinopterygii</taxon>
        <taxon>Neopterygii</taxon>
        <taxon>Teleostei</taxon>
        <taxon>Neoteleostei</taxon>
        <taxon>Acanthomorphata</taxon>
        <taxon>Eupercaria</taxon>
        <taxon>Perciformes</taxon>
        <taxon>Notothenioidei</taxon>
        <taxon>Channichthyidae</taxon>
        <taxon>Chaenocephalus</taxon>
    </lineage>
</organism>
<gene>
    <name evidence="1" type="ORF">KUCAC02_004439</name>
</gene>
<proteinExistence type="predicted"/>
<protein>
    <submittedName>
        <fullName evidence="1">Uncharacterized protein</fullName>
    </submittedName>
</protein>
<evidence type="ECO:0000313" key="2">
    <source>
        <dbReference type="Proteomes" id="UP001057452"/>
    </source>
</evidence>
<comment type="caution">
    <text evidence="1">The sequence shown here is derived from an EMBL/GenBank/DDBJ whole genome shotgun (WGS) entry which is preliminary data.</text>
</comment>
<dbReference type="Proteomes" id="UP001057452">
    <property type="component" value="Chromosome 10"/>
</dbReference>
<feature type="non-terminal residue" evidence="1">
    <location>
        <position position="1"/>
    </location>
</feature>
<keyword evidence="2" id="KW-1185">Reference proteome</keyword>
<name>A0ACB9WYK4_CHAAC</name>
<accession>A0ACB9WYK4</accession>
<reference evidence="1" key="1">
    <citation type="submission" date="2022-05" db="EMBL/GenBank/DDBJ databases">
        <title>Chromosome-level genome of Chaenocephalus aceratus.</title>
        <authorList>
            <person name="Park H."/>
        </authorList>
    </citation>
    <scope>NUCLEOTIDE SEQUENCE</scope>
    <source>
        <strain evidence="1">KU_202001</strain>
    </source>
</reference>